<dbReference type="Proteomes" id="UP000317178">
    <property type="component" value="Chromosome"/>
</dbReference>
<dbReference type="SUPFAM" id="SSF50129">
    <property type="entry name" value="GroES-like"/>
    <property type="match status" value="1"/>
</dbReference>
<dbReference type="RefSeq" id="WP_231742543.1">
    <property type="nucleotide sequence ID" value="NZ_CP036281.1"/>
</dbReference>
<dbReference type="GO" id="GO:0016491">
    <property type="term" value="F:oxidoreductase activity"/>
    <property type="evidence" value="ECO:0007669"/>
    <property type="project" value="UniProtKB-KW"/>
</dbReference>
<dbReference type="Pfam" id="PF00107">
    <property type="entry name" value="ADH_zinc_N"/>
    <property type="match status" value="1"/>
</dbReference>
<dbReference type="KEGG" id="plon:Pla110_35360"/>
<keyword evidence="1 3" id="KW-0560">Oxidoreductase</keyword>
<feature type="domain" description="Alcohol dehydrogenase-like C-terminal" evidence="2">
    <location>
        <begin position="146"/>
        <end position="277"/>
    </location>
</feature>
<dbReference type="AlphaFoldDB" id="A0A518CRC4"/>
<dbReference type="PANTHER" id="PTHR43401">
    <property type="entry name" value="L-THREONINE 3-DEHYDROGENASE"/>
    <property type="match status" value="1"/>
</dbReference>
<evidence type="ECO:0000259" key="2">
    <source>
        <dbReference type="Pfam" id="PF00107"/>
    </source>
</evidence>
<gene>
    <name evidence="3" type="ORF">Pla110_35360</name>
</gene>
<dbReference type="SUPFAM" id="SSF51735">
    <property type="entry name" value="NAD(P)-binding Rossmann-fold domains"/>
    <property type="match status" value="1"/>
</dbReference>
<keyword evidence="4" id="KW-1185">Reference proteome</keyword>
<organism evidence="3 4">
    <name type="scientific">Polystyrenella longa</name>
    <dbReference type="NCBI Taxonomy" id="2528007"/>
    <lineage>
        <taxon>Bacteria</taxon>
        <taxon>Pseudomonadati</taxon>
        <taxon>Planctomycetota</taxon>
        <taxon>Planctomycetia</taxon>
        <taxon>Planctomycetales</taxon>
        <taxon>Planctomycetaceae</taxon>
        <taxon>Polystyrenella</taxon>
    </lineage>
</organism>
<protein>
    <submittedName>
        <fullName evidence="3">D-arabitol-phosphate dehydrogenase</fullName>
        <ecNumber evidence="3">1.1.1.301</ecNumber>
    </submittedName>
</protein>
<dbReference type="InterPro" id="IPR011032">
    <property type="entry name" value="GroES-like_sf"/>
</dbReference>
<sequence length="325" mass="35868">MFAGHISAPNKIELVEVEEPKLSNQRGEILFQPECACLCGSDMPFFTMSGEVDTPVVGHSLHEMIGSVIDTNGSKFKPGDRVLAVPVYQVGFFERYVLSEERAIPLADNIAEDIAMMAQPLGTVLYALRKLPNMLGKTVAIVGQGPIGQLFTLALRNLGASRIIAIDPLAARLEVSRKSGATHFICNGDADPVEEVTRITNGAMVDVVIEAVGHQYQQLNLCAKLVKKFGMLVYFGVPAQTIENVGWGEVFRKNLTVVTSVEPDFSLDFPLAMQWISEGRVDVSHLLTHRYPLSDIQKAYEHFRDKTDGSIKVLIEFPSWKHKTL</sequence>
<dbReference type="PANTHER" id="PTHR43401:SF2">
    <property type="entry name" value="L-THREONINE 3-DEHYDROGENASE"/>
    <property type="match status" value="1"/>
</dbReference>
<dbReference type="InterPro" id="IPR013149">
    <property type="entry name" value="ADH-like_C"/>
</dbReference>
<evidence type="ECO:0000313" key="4">
    <source>
        <dbReference type="Proteomes" id="UP000317178"/>
    </source>
</evidence>
<dbReference type="EMBL" id="CP036281">
    <property type="protein sequence ID" value="QDU81786.1"/>
    <property type="molecule type" value="Genomic_DNA"/>
</dbReference>
<name>A0A518CRC4_9PLAN</name>
<dbReference type="InterPro" id="IPR050129">
    <property type="entry name" value="Zn_alcohol_dh"/>
</dbReference>
<dbReference type="InterPro" id="IPR036291">
    <property type="entry name" value="NAD(P)-bd_dom_sf"/>
</dbReference>
<dbReference type="Gene3D" id="3.40.50.720">
    <property type="entry name" value="NAD(P)-binding Rossmann-like Domain"/>
    <property type="match status" value="1"/>
</dbReference>
<dbReference type="EC" id="1.1.1.301" evidence="3"/>
<evidence type="ECO:0000313" key="3">
    <source>
        <dbReference type="EMBL" id="QDU81786.1"/>
    </source>
</evidence>
<evidence type="ECO:0000256" key="1">
    <source>
        <dbReference type="ARBA" id="ARBA00023002"/>
    </source>
</evidence>
<dbReference type="Gene3D" id="3.90.180.10">
    <property type="entry name" value="Medium-chain alcohol dehydrogenases, catalytic domain"/>
    <property type="match status" value="2"/>
</dbReference>
<proteinExistence type="predicted"/>
<accession>A0A518CRC4</accession>
<reference evidence="3 4" key="1">
    <citation type="submission" date="2019-02" db="EMBL/GenBank/DDBJ databases">
        <title>Deep-cultivation of Planctomycetes and their phenomic and genomic characterization uncovers novel biology.</title>
        <authorList>
            <person name="Wiegand S."/>
            <person name="Jogler M."/>
            <person name="Boedeker C."/>
            <person name="Pinto D."/>
            <person name="Vollmers J."/>
            <person name="Rivas-Marin E."/>
            <person name="Kohn T."/>
            <person name="Peeters S.H."/>
            <person name="Heuer A."/>
            <person name="Rast P."/>
            <person name="Oberbeckmann S."/>
            <person name="Bunk B."/>
            <person name="Jeske O."/>
            <person name="Meyerdierks A."/>
            <person name="Storesund J.E."/>
            <person name="Kallscheuer N."/>
            <person name="Luecker S."/>
            <person name="Lage O.M."/>
            <person name="Pohl T."/>
            <person name="Merkel B.J."/>
            <person name="Hornburger P."/>
            <person name="Mueller R.-W."/>
            <person name="Bruemmer F."/>
            <person name="Labrenz M."/>
            <person name="Spormann A.M."/>
            <person name="Op den Camp H."/>
            <person name="Overmann J."/>
            <person name="Amann R."/>
            <person name="Jetten M.S.M."/>
            <person name="Mascher T."/>
            <person name="Medema M.H."/>
            <person name="Devos D.P."/>
            <person name="Kaster A.-K."/>
            <person name="Ovreas L."/>
            <person name="Rohde M."/>
            <person name="Galperin M.Y."/>
            <person name="Jogler C."/>
        </authorList>
    </citation>
    <scope>NUCLEOTIDE SEQUENCE [LARGE SCALE GENOMIC DNA]</scope>
    <source>
        <strain evidence="3 4">Pla110</strain>
    </source>
</reference>